<protein>
    <submittedName>
        <fullName evidence="1">DUF1758 domain-containing protein</fullName>
    </submittedName>
</protein>
<dbReference type="Proteomes" id="UP000887159">
    <property type="component" value="Unassembled WGS sequence"/>
</dbReference>
<dbReference type="AlphaFoldDB" id="A0A8X6RBI9"/>
<gene>
    <name evidence="1" type="primary">AVEN_242173_1</name>
    <name evidence="1" type="ORF">TNCV_3369151</name>
</gene>
<organism evidence="1 2">
    <name type="scientific">Trichonephila clavipes</name>
    <name type="common">Golden silk orbweaver</name>
    <name type="synonym">Nephila clavipes</name>
    <dbReference type="NCBI Taxonomy" id="2585209"/>
    <lineage>
        <taxon>Eukaryota</taxon>
        <taxon>Metazoa</taxon>
        <taxon>Ecdysozoa</taxon>
        <taxon>Arthropoda</taxon>
        <taxon>Chelicerata</taxon>
        <taxon>Arachnida</taxon>
        <taxon>Araneae</taxon>
        <taxon>Araneomorphae</taxon>
        <taxon>Entelegynae</taxon>
        <taxon>Araneoidea</taxon>
        <taxon>Nephilidae</taxon>
        <taxon>Trichonephila</taxon>
    </lineage>
</organism>
<evidence type="ECO:0000313" key="1">
    <source>
        <dbReference type="EMBL" id="GFX87345.1"/>
    </source>
</evidence>
<comment type="caution">
    <text evidence="1">The sequence shown here is derived from an EMBL/GenBank/DDBJ whole genome shotgun (WGS) entry which is preliminary data.</text>
</comment>
<dbReference type="InterPro" id="IPR043502">
    <property type="entry name" value="DNA/RNA_pol_sf"/>
</dbReference>
<proteinExistence type="predicted"/>
<dbReference type="EMBL" id="BMAU01021033">
    <property type="protein sequence ID" value="GFX87345.1"/>
    <property type="molecule type" value="Genomic_DNA"/>
</dbReference>
<dbReference type="GO" id="GO:0071897">
    <property type="term" value="P:DNA biosynthetic process"/>
    <property type="evidence" value="ECO:0007669"/>
    <property type="project" value="UniProtKB-ARBA"/>
</dbReference>
<dbReference type="SUPFAM" id="SSF56672">
    <property type="entry name" value="DNA/RNA polymerases"/>
    <property type="match status" value="1"/>
</dbReference>
<keyword evidence="2" id="KW-1185">Reference proteome</keyword>
<reference evidence="1" key="1">
    <citation type="submission" date="2020-08" db="EMBL/GenBank/DDBJ databases">
        <title>Multicomponent nature underlies the extraordinary mechanical properties of spider dragline silk.</title>
        <authorList>
            <person name="Kono N."/>
            <person name="Nakamura H."/>
            <person name="Mori M."/>
            <person name="Yoshida Y."/>
            <person name="Ohtoshi R."/>
            <person name="Malay A.D."/>
            <person name="Moran D.A.P."/>
            <person name="Tomita M."/>
            <person name="Numata K."/>
            <person name="Arakawa K."/>
        </authorList>
    </citation>
    <scope>NUCLEOTIDE SEQUENCE</scope>
</reference>
<name>A0A8X6RBI9_TRICX</name>
<evidence type="ECO:0000313" key="2">
    <source>
        <dbReference type="Proteomes" id="UP000887159"/>
    </source>
</evidence>
<accession>A0A8X6RBI9</accession>
<dbReference type="PANTHER" id="PTHR47331">
    <property type="entry name" value="PHD-TYPE DOMAIN-CONTAINING PROTEIN"/>
    <property type="match status" value="1"/>
</dbReference>
<dbReference type="PANTHER" id="PTHR47331:SF5">
    <property type="entry name" value="RIBONUCLEASE H"/>
    <property type="match status" value="1"/>
</dbReference>
<sequence>MLNLHINGTNIDNQLKQFWELEEIPNVKDKLLTSEEQFVETHFQNTYACNSDGRFVVKLPFYKSNSELGDSKPAAISRLLAMERKFKNNPDFEKQYKEFMNEYESLGHMSLVNSRSHTSKDQNFLPHHAVIKPSSLTTKLRVVFDASCKTTNGTSLNSLLECIKQIALDDKDNPNLSRVLQEDIYMDDLLSGADTPNNAISICKDIAHVLSTRGFHLRKWNSNSTEFLAQFSEHSSHDARVEFSKDSNESSKVLGLF</sequence>